<dbReference type="GO" id="GO:0090313">
    <property type="term" value="P:regulation of protein targeting to membrane"/>
    <property type="evidence" value="ECO:0007669"/>
    <property type="project" value="TreeGrafter"/>
</dbReference>
<accession>A0A918P0R2</accession>
<evidence type="ECO:0000313" key="1">
    <source>
        <dbReference type="EMBL" id="GGY10717.1"/>
    </source>
</evidence>
<dbReference type="PANTHER" id="PTHR30441:SF8">
    <property type="entry name" value="DUF748 DOMAIN-CONTAINING PROTEIN"/>
    <property type="match status" value="1"/>
</dbReference>
<dbReference type="GO" id="GO:0005886">
    <property type="term" value="C:plasma membrane"/>
    <property type="evidence" value="ECO:0007669"/>
    <property type="project" value="TreeGrafter"/>
</dbReference>
<dbReference type="Proteomes" id="UP000645257">
    <property type="component" value="Unassembled WGS sequence"/>
</dbReference>
<reference evidence="1" key="2">
    <citation type="submission" date="2020-09" db="EMBL/GenBank/DDBJ databases">
        <authorList>
            <person name="Sun Q."/>
            <person name="Kim S."/>
        </authorList>
    </citation>
    <scope>NUCLEOTIDE SEQUENCE</scope>
    <source>
        <strain evidence="1">KCTC 32182</strain>
    </source>
</reference>
<comment type="caution">
    <text evidence="1">The sequence shown here is derived from an EMBL/GenBank/DDBJ whole genome shotgun (WGS) entry which is preliminary data.</text>
</comment>
<proteinExistence type="predicted"/>
<dbReference type="EMBL" id="BMYX01000005">
    <property type="protein sequence ID" value="GGY10717.1"/>
    <property type="molecule type" value="Genomic_DNA"/>
</dbReference>
<keyword evidence="2" id="KW-1185">Reference proteome</keyword>
<gene>
    <name evidence="1" type="ORF">GCM10011289_11860</name>
</gene>
<protein>
    <recommendedName>
        <fullName evidence="3">DUF748 domain-containing protein</fullName>
    </recommendedName>
</protein>
<dbReference type="AlphaFoldDB" id="A0A918P0R2"/>
<evidence type="ECO:0000313" key="2">
    <source>
        <dbReference type="Proteomes" id="UP000645257"/>
    </source>
</evidence>
<dbReference type="InterPro" id="IPR052894">
    <property type="entry name" value="AsmA-related"/>
</dbReference>
<sequence length="1106" mass="119031">MQGSSADLSKKDIMKFVSGSLLRRCAVTLCALLAVWAGSMAALAVFVPDLIRSRAEAYVASLGRHLTLGQVSLEPWSMTLRLEQVALSDKDGSLLFSAKRVAVNTTPTALLVGQWRAKSFSFDTPRLTLRRERNGSWNLARFLQDAAGPDAADSGTTPSVIVDELDIRHAAIAATDLGAPNGEADWHVGELTLNLVNLSTQARDGNYALTAGMPDGTRLAWHGTLNLQPFDSFGEAKIEGLPVADLWPYLGSQLAIKAPRGRLSAEATYHLSLRGAKPKLTLSPLTVSLADFKAETPDGRSMAALKTFRLEDGIFDLAKQSVFFKRARLMGGDLNARRDRSGRIDWQAAIKPGPALTSSPSGGGGWKFRVADITAEGWHLNVTDESFVKPLTLDTGIASLTGSLQLTPDDGISLNRMTARLAGLSLASAGRDPWFRLDELSVSQSDIREKDRQIAPGNVTLNGLSVSMLRNAAGRLETLDDLRRVPLPGARARNTDAAKGWNVVLPDVALADGAVRLTDKSLPSPLSVDLNRMTGQLLSDDDGQLAYSLTGMLGGGNVDVEGMLRPEQGSLHAVVKTRSVPLALFAPYVLSGKPLRLAGGTLATRLDISAGRDKALVVRGEASADSVYLYEKGVAKPLVGWRSLKAKGLDLRPASRVWSVSDVLLEQPEARLTIEENRKLNLARLLSRPEAPVREDAAPAATDAGPGAIRVKAIHIARGDIEFADHSMQPAFSSRIHHLRGSLTGFSNEPGHSGVVTLDGGVDRYGDVKVRGRLVPTKAADNSEFSLVFRNVPMNSLNPYSMNFAGWKIEDGRLGVTLHYTMKDQRLDGDNRIVIQSIRLGDEVTAPGVSRLPLRLAVAVLEDSDRRIDLNVPVHGNLNDPSFSYGHLVWQAIGNVIRKVVTAPFRALGALLGKEGFDTIRFVPGEAGLAPPEREKLEELGQMLARRPQLSLQLGGGYDDSVDLRAMARARVDRAILKVQGFSPAHSEPLPEPDVSATETQEAVRTVFAARVGRLTLLARRLSPSAPSGAAFARQLREEMISRESIPSSDLAELANERVAAAHKLLLGTHPELASRVTVLPPAKLRAEEAGVPLKLELGTAPRPSL</sequence>
<reference evidence="1" key="1">
    <citation type="journal article" date="2014" name="Int. J. Syst. Evol. Microbiol.">
        <title>Complete genome sequence of Corynebacterium casei LMG S-19264T (=DSM 44701T), isolated from a smear-ripened cheese.</title>
        <authorList>
            <consortium name="US DOE Joint Genome Institute (JGI-PGF)"/>
            <person name="Walter F."/>
            <person name="Albersmeier A."/>
            <person name="Kalinowski J."/>
            <person name="Ruckert C."/>
        </authorList>
    </citation>
    <scope>NUCLEOTIDE SEQUENCE</scope>
    <source>
        <strain evidence="1">KCTC 32182</strain>
    </source>
</reference>
<dbReference type="PANTHER" id="PTHR30441">
    <property type="entry name" value="DUF748 DOMAIN-CONTAINING PROTEIN"/>
    <property type="match status" value="1"/>
</dbReference>
<organism evidence="1 2">
    <name type="scientific">Paludibacterium paludis</name>
    <dbReference type="NCBI Taxonomy" id="1225769"/>
    <lineage>
        <taxon>Bacteria</taxon>
        <taxon>Pseudomonadati</taxon>
        <taxon>Pseudomonadota</taxon>
        <taxon>Betaproteobacteria</taxon>
        <taxon>Neisseriales</taxon>
        <taxon>Chromobacteriaceae</taxon>
        <taxon>Paludibacterium</taxon>
    </lineage>
</organism>
<evidence type="ECO:0008006" key="3">
    <source>
        <dbReference type="Google" id="ProtNLM"/>
    </source>
</evidence>
<name>A0A918P0R2_9NEIS</name>
<dbReference type="RefSeq" id="WP_189532245.1">
    <property type="nucleotide sequence ID" value="NZ_BMYX01000005.1"/>
</dbReference>
<dbReference type="Pfam" id="PF05359">
    <property type="entry name" value="DUF748"/>
    <property type="match status" value="1"/>
</dbReference>
<dbReference type="InterPro" id="IPR008023">
    <property type="entry name" value="DUF748"/>
</dbReference>